<dbReference type="Gene3D" id="3.80.10.10">
    <property type="entry name" value="Ribonuclease Inhibitor"/>
    <property type="match status" value="1"/>
</dbReference>
<evidence type="ECO:0000313" key="3">
    <source>
        <dbReference type="Proteomes" id="UP000070544"/>
    </source>
</evidence>
<dbReference type="AlphaFoldDB" id="A0A139A4M5"/>
<accession>A0A139A4M5</accession>
<evidence type="ECO:0000256" key="1">
    <source>
        <dbReference type="ARBA" id="ARBA00038101"/>
    </source>
</evidence>
<dbReference type="OrthoDB" id="2148946at2759"/>
<dbReference type="Proteomes" id="UP000070544">
    <property type="component" value="Unassembled WGS sequence"/>
</dbReference>
<dbReference type="InterPro" id="IPR050767">
    <property type="entry name" value="Sel1_AlgK"/>
</dbReference>
<dbReference type="PANTHER" id="PTHR11102:SF160">
    <property type="entry name" value="ERAD-ASSOCIATED E3 UBIQUITIN-PROTEIN LIGASE COMPONENT HRD3"/>
    <property type="match status" value="1"/>
</dbReference>
<gene>
    <name evidence="2" type="ORF">M427DRAFT_437329</name>
</gene>
<protein>
    <submittedName>
        <fullName evidence="2">HCP-like protein</fullName>
    </submittedName>
</protein>
<dbReference type="SUPFAM" id="SSF81901">
    <property type="entry name" value="HCP-like"/>
    <property type="match status" value="1"/>
</dbReference>
<proteinExistence type="inferred from homology"/>
<dbReference type="Pfam" id="PF13516">
    <property type="entry name" value="LRR_6"/>
    <property type="match status" value="2"/>
</dbReference>
<dbReference type="Pfam" id="PF08238">
    <property type="entry name" value="Sel1"/>
    <property type="match status" value="5"/>
</dbReference>
<dbReference type="Gene3D" id="1.25.40.10">
    <property type="entry name" value="Tetratricopeptide repeat domain"/>
    <property type="match status" value="1"/>
</dbReference>
<dbReference type="EMBL" id="KQ965802">
    <property type="protein sequence ID" value="KXS11445.1"/>
    <property type="molecule type" value="Genomic_DNA"/>
</dbReference>
<keyword evidence="3" id="KW-1185">Reference proteome</keyword>
<evidence type="ECO:0000313" key="2">
    <source>
        <dbReference type="EMBL" id="KXS11445.1"/>
    </source>
</evidence>
<name>A0A139A4M5_GONPJ</name>
<sequence length="304" mass="33252">MLMHQIGVKWDYEEAVKWLHKATEEQTGTLALVLLAECYVGGLGVDANIKNAENLLAKAADLGNGDAQFNMGMVCESRNNFERARWWYECAVKQGHVGAMTHLGDLLFHGLGGPKQDENKAVEWYSTATSSGYQGAFQRLVECYKNGYGVKKDWHRALELFDRAGGLLDRHPRFDRSNLGFSATPLLGRIAPRVRKAIEDIWNGADSLDLSRSGLRLDGIIGLVDTLSVNTKVITLNLANNFIGDDGTRALAEGLSTGLNILTNLNLSNNKIGDDGAKVFAEGLKGMRDLTALNLSGKLRKLSS</sequence>
<dbReference type="STRING" id="1344416.A0A139A4M5"/>
<organism evidence="2 3">
    <name type="scientific">Gonapodya prolifera (strain JEL478)</name>
    <name type="common">Monoblepharis prolifera</name>
    <dbReference type="NCBI Taxonomy" id="1344416"/>
    <lineage>
        <taxon>Eukaryota</taxon>
        <taxon>Fungi</taxon>
        <taxon>Fungi incertae sedis</taxon>
        <taxon>Chytridiomycota</taxon>
        <taxon>Chytridiomycota incertae sedis</taxon>
        <taxon>Monoblepharidomycetes</taxon>
        <taxon>Monoblepharidales</taxon>
        <taxon>Gonapodyaceae</taxon>
        <taxon>Gonapodya</taxon>
    </lineage>
</organism>
<reference evidence="2 3" key="1">
    <citation type="journal article" date="2015" name="Genome Biol. Evol.">
        <title>Phylogenomic analyses indicate that early fungi evolved digesting cell walls of algal ancestors of land plants.</title>
        <authorList>
            <person name="Chang Y."/>
            <person name="Wang S."/>
            <person name="Sekimoto S."/>
            <person name="Aerts A.L."/>
            <person name="Choi C."/>
            <person name="Clum A."/>
            <person name="LaButti K.M."/>
            <person name="Lindquist E.A."/>
            <person name="Yee Ngan C."/>
            <person name="Ohm R.A."/>
            <person name="Salamov A.A."/>
            <person name="Grigoriev I.V."/>
            <person name="Spatafora J.W."/>
            <person name="Berbee M.L."/>
        </authorList>
    </citation>
    <scope>NUCLEOTIDE SEQUENCE [LARGE SCALE GENOMIC DNA]</scope>
    <source>
        <strain evidence="2 3">JEL478</strain>
    </source>
</reference>
<dbReference type="PANTHER" id="PTHR11102">
    <property type="entry name" value="SEL-1-LIKE PROTEIN"/>
    <property type="match status" value="1"/>
</dbReference>
<dbReference type="SMART" id="SM00368">
    <property type="entry name" value="LRR_RI"/>
    <property type="match status" value="2"/>
</dbReference>
<dbReference type="SMART" id="SM00671">
    <property type="entry name" value="SEL1"/>
    <property type="match status" value="4"/>
</dbReference>
<dbReference type="InterPro" id="IPR001611">
    <property type="entry name" value="Leu-rich_rpt"/>
</dbReference>
<dbReference type="SUPFAM" id="SSF52047">
    <property type="entry name" value="RNI-like"/>
    <property type="match status" value="1"/>
</dbReference>
<dbReference type="InterPro" id="IPR006597">
    <property type="entry name" value="Sel1-like"/>
</dbReference>
<comment type="similarity">
    <text evidence="1">Belongs to the sel-1 family.</text>
</comment>
<dbReference type="InterPro" id="IPR011990">
    <property type="entry name" value="TPR-like_helical_dom_sf"/>
</dbReference>
<dbReference type="InterPro" id="IPR032675">
    <property type="entry name" value="LRR_dom_sf"/>
</dbReference>